<dbReference type="Pfam" id="PF06271">
    <property type="entry name" value="RDD"/>
    <property type="match status" value="1"/>
</dbReference>
<reference evidence="8 9" key="2">
    <citation type="submission" date="2018-12" db="EMBL/GenBank/DDBJ databases">
        <title>Draft genome sequence of Haloarcula hispinica strain 18.1, an halophilic archaeon isolated from Chott El Jerid of Southern Tunisia.</title>
        <authorList>
            <person name="Najjari A."/>
            <person name="Ben Dhia O."/>
            <person name="Ferjani R."/>
            <person name="Mahjoubi M."/>
            <person name="Sghaier H."/>
            <person name="Elshahed M."/>
            <person name="Ouzari H.I."/>
            <person name="Cherid A."/>
            <person name="Youssef N."/>
        </authorList>
    </citation>
    <scope>NUCLEOTIDE SEQUENCE [LARGE SCALE GENOMIC DNA]</scope>
    <source>
        <strain evidence="8 9">18.1</strain>
    </source>
</reference>
<organism evidence="8 9">
    <name type="scientific">Haloarcula hispanica</name>
    <dbReference type="NCBI Taxonomy" id="51589"/>
    <lineage>
        <taxon>Archaea</taxon>
        <taxon>Methanobacteriati</taxon>
        <taxon>Methanobacteriota</taxon>
        <taxon>Stenosarchaea group</taxon>
        <taxon>Halobacteria</taxon>
        <taxon>Halobacteriales</taxon>
        <taxon>Haloarculaceae</taxon>
        <taxon>Haloarcula</taxon>
    </lineage>
</organism>
<protein>
    <submittedName>
        <fullName evidence="8">RDD family protein</fullName>
    </submittedName>
</protein>
<evidence type="ECO:0000313" key="8">
    <source>
        <dbReference type="EMBL" id="RYJ10678.1"/>
    </source>
</evidence>
<feature type="transmembrane region" description="Helical" evidence="5">
    <location>
        <begin position="20"/>
        <end position="45"/>
    </location>
</feature>
<proteinExistence type="predicted"/>
<dbReference type="EMBL" id="RZIG01000002">
    <property type="protein sequence ID" value="RYJ10678.1"/>
    <property type="molecule type" value="Genomic_DNA"/>
</dbReference>
<sequence length="191" mass="19980">MSATVPENAVEARDDRVVAYLIDFAILSAVAFGLWLVTFVLNTVLSVGAMAAASPESPGAMGGGSVLAAGLLGIVINFALWLAIGAVLVYYFGYYAESNETVGKRSQNVAVVDENGAPPTQRDRLVRTAVLLAPFPIMLLLGGIFGGFGFLFALVLMGGWLLVEAAVMFVSDDAQRLGDRVAGTYVVSASK</sequence>
<keyword evidence="4 5" id="KW-0472">Membrane</keyword>
<name>A0A482T2P5_HALHI</name>
<dbReference type="InterPro" id="IPR010432">
    <property type="entry name" value="RDD"/>
</dbReference>
<gene>
    <name evidence="7" type="ORF">EGO51_00320</name>
    <name evidence="8" type="ORF">ELS20_12245</name>
</gene>
<evidence type="ECO:0000313" key="10">
    <source>
        <dbReference type="Proteomes" id="UP000326244"/>
    </source>
</evidence>
<evidence type="ECO:0000313" key="7">
    <source>
        <dbReference type="EMBL" id="KAA9408302.1"/>
    </source>
</evidence>
<evidence type="ECO:0000313" key="9">
    <source>
        <dbReference type="Proteomes" id="UP000293535"/>
    </source>
</evidence>
<keyword evidence="2 5" id="KW-0812">Transmembrane</keyword>
<dbReference type="RefSeq" id="WP_014041602.1">
    <property type="nucleotide sequence ID" value="NZ_BAABRG010000001.1"/>
</dbReference>
<evidence type="ECO:0000256" key="3">
    <source>
        <dbReference type="ARBA" id="ARBA00022989"/>
    </source>
</evidence>
<keyword evidence="3 5" id="KW-1133">Transmembrane helix</keyword>
<evidence type="ECO:0000256" key="1">
    <source>
        <dbReference type="ARBA" id="ARBA00004141"/>
    </source>
</evidence>
<dbReference type="GeneID" id="25155560"/>
<reference evidence="7 10" key="1">
    <citation type="submission" date="2018-11" db="EMBL/GenBank/DDBJ databases">
        <title>Genomic analysis of Haloarcula hispanica CBA1121.</title>
        <authorList>
            <person name="Kim Y.B."/>
            <person name="Roh S.W."/>
        </authorList>
    </citation>
    <scope>NUCLEOTIDE SEQUENCE [LARGE SCALE GENOMIC DNA]</scope>
    <source>
        <strain evidence="7 10">CBA1121</strain>
    </source>
</reference>
<feature type="domain" description="RDD" evidence="6">
    <location>
        <begin position="15"/>
        <end position="183"/>
    </location>
</feature>
<comment type="caution">
    <text evidence="8">The sequence shown here is derived from an EMBL/GenBank/DDBJ whole genome shotgun (WGS) entry which is preliminary data.</text>
</comment>
<comment type="subcellular location">
    <subcellularLocation>
        <location evidence="1">Membrane</location>
        <topology evidence="1">Multi-pass membrane protein</topology>
    </subcellularLocation>
</comment>
<feature type="transmembrane region" description="Helical" evidence="5">
    <location>
        <begin position="137"/>
        <end position="163"/>
    </location>
</feature>
<dbReference type="EMBL" id="RQWK01000001">
    <property type="protein sequence ID" value="KAA9408302.1"/>
    <property type="molecule type" value="Genomic_DNA"/>
</dbReference>
<dbReference type="Proteomes" id="UP000326244">
    <property type="component" value="Unassembled WGS sequence"/>
</dbReference>
<dbReference type="GO" id="GO:0016020">
    <property type="term" value="C:membrane"/>
    <property type="evidence" value="ECO:0007669"/>
    <property type="project" value="UniProtKB-SubCell"/>
</dbReference>
<evidence type="ECO:0000256" key="5">
    <source>
        <dbReference type="SAM" id="Phobius"/>
    </source>
</evidence>
<evidence type="ECO:0000259" key="6">
    <source>
        <dbReference type="Pfam" id="PF06271"/>
    </source>
</evidence>
<dbReference type="Proteomes" id="UP000293535">
    <property type="component" value="Unassembled WGS sequence"/>
</dbReference>
<evidence type="ECO:0000256" key="2">
    <source>
        <dbReference type="ARBA" id="ARBA00022692"/>
    </source>
</evidence>
<accession>A0A482T2P5</accession>
<dbReference type="AlphaFoldDB" id="A0A482T2P5"/>
<evidence type="ECO:0000256" key="4">
    <source>
        <dbReference type="ARBA" id="ARBA00023136"/>
    </source>
</evidence>
<feature type="transmembrane region" description="Helical" evidence="5">
    <location>
        <begin position="66"/>
        <end position="92"/>
    </location>
</feature>